<evidence type="ECO:0000259" key="1">
    <source>
        <dbReference type="SMART" id="SM01058"/>
    </source>
</evidence>
<dbReference type="Gene3D" id="1.20.58.1290">
    <property type="entry name" value="CarD-like, C-terminal domain"/>
    <property type="match status" value="1"/>
</dbReference>
<gene>
    <name evidence="2" type="ORF">J2Z76_001699</name>
</gene>
<dbReference type="Gene3D" id="2.40.10.170">
    <property type="match status" value="1"/>
</dbReference>
<proteinExistence type="predicted"/>
<evidence type="ECO:0000313" key="3">
    <source>
        <dbReference type="Proteomes" id="UP001519342"/>
    </source>
</evidence>
<dbReference type="EMBL" id="JAGGKS010000004">
    <property type="protein sequence ID" value="MBP1925838.1"/>
    <property type="molecule type" value="Genomic_DNA"/>
</dbReference>
<dbReference type="Pfam" id="PF02559">
    <property type="entry name" value="CarD_TRCF_RID"/>
    <property type="match status" value="1"/>
</dbReference>
<dbReference type="Proteomes" id="UP001519342">
    <property type="component" value="Unassembled WGS sequence"/>
</dbReference>
<protein>
    <submittedName>
        <fullName evidence="2">CarD family transcriptional regulator</fullName>
    </submittedName>
</protein>
<dbReference type="SMART" id="SM01058">
    <property type="entry name" value="CarD_TRCF"/>
    <property type="match status" value="1"/>
</dbReference>
<feature type="domain" description="CarD-like/TRCF RNAP-interacting" evidence="1">
    <location>
        <begin position="1"/>
        <end position="113"/>
    </location>
</feature>
<accession>A0ABS4GDQ9</accession>
<organism evidence="2 3">
    <name type="scientific">Sedimentibacter acidaminivorans</name>
    <dbReference type="NCBI Taxonomy" id="913099"/>
    <lineage>
        <taxon>Bacteria</taxon>
        <taxon>Bacillati</taxon>
        <taxon>Bacillota</taxon>
        <taxon>Tissierellia</taxon>
        <taxon>Sedimentibacter</taxon>
    </lineage>
</organism>
<comment type="caution">
    <text evidence="2">The sequence shown here is derived from an EMBL/GenBank/DDBJ whole genome shotgun (WGS) entry which is preliminary data.</text>
</comment>
<dbReference type="InterPro" id="IPR042215">
    <property type="entry name" value="CarD-like_C"/>
</dbReference>
<name>A0ABS4GDQ9_9FIRM</name>
<sequence>MFKVNELIIYGNDGICRVEDIRKMAMANTDVNKLYYVLKPLYHDVIIYSPIDTNVFMRPIITYEKALKIIDKIPDMKVEIYNNNGLRELNDYYKSLIQTHKCEDLIQLIKMVYMKKNNAINNGKKLGQTDGNYMKVAEDILYGEFAASLEIPKEEVISYIENRIKEIKKN</sequence>
<evidence type="ECO:0000313" key="2">
    <source>
        <dbReference type="EMBL" id="MBP1925838.1"/>
    </source>
</evidence>
<dbReference type="InterPro" id="IPR003711">
    <property type="entry name" value="CarD-like/TRCF_RID"/>
</dbReference>
<reference evidence="2 3" key="1">
    <citation type="submission" date="2021-03" db="EMBL/GenBank/DDBJ databases">
        <title>Genomic Encyclopedia of Type Strains, Phase IV (KMG-IV): sequencing the most valuable type-strain genomes for metagenomic binning, comparative biology and taxonomic classification.</title>
        <authorList>
            <person name="Goeker M."/>
        </authorList>
    </citation>
    <scope>NUCLEOTIDE SEQUENCE [LARGE SCALE GENOMIC DNA]</scope>
    <source>
        <strain evidence="2 3">DSM 24004</strain>
    </source>
</reference>
<dbReference type="RefSeq" id="WP_209511577.1">
    <property type="nucleotide sequence ID" value="NZ_JAGGKS010000004.1"/>
</dbReference>
<keyword evidence="3" id="KW-1185">Reference proteome</keyword>